<dbReference type="STRING" id="47428.A0A284RW79"/>
<sequence length="578" mass="66364">MAARDYEDVLQCSLPCFEGLLPDAEDKTVLNVIFDFATWHALAKSRIHSDSSLAVLQAVTFSLGRQLRRFAMTVCPKFKTKETPGEMAARVRRHITAAKKAQFNPAKAAQTNPTSNDTRKTAKAFNLQMYKLHSLGDYVRTITMFGTTDSYSTQIGEQEHHRVKLFYARTNKRNHVKQIAILERRQHRLRHIHTRHAMTKKATRKGPDLRPHEKDPLPKGNPEDRYQMSASRRYPLDLHTWLAENHGDPAIVDFIPKLKDHILRCIPGNKIADTEETTLRQRSHLHIINDRIFWHKILRINYTTYDVRRNQDSINPRTRSDVIVLANKTDPDCTHPYWYARVIGIFHADVCYNDPDGTMADMRRFQIDFLWVRWYGFDGKHKSGFTAKRPHWVGFVNGSDAEAFGFISPANVIQVVHLLPVYRLGTTSDFLAPSIARRPNENDQDYERYSVAMWADRDMVYRYCGLGIGHMATWDATRVFREDLWKAFKLPGELLDPLDLAEMDLDYISDSDDSGSECNSTLTAQDPDSEGTDEGPGSDIDDEAWETDSNECDIGYDDEEDELDARCDEDDNEDDEGG</sequence>
<reference evidence="3" key="1">
    <citation type="journal article" date="2017" name="Nat. Ecol. Evol.">
        <title>Genome expansion and lineage-specific genetic innovations in the forest pathogenic fungi Armillaria.</title>
        <authorList>
            <person name="Sipos G."/>
            <person name="Prasanna A.N."/>
            <person name="Walter M.C."/>
            <person name="O'Connor E."/>
            <person name="Balint B."/>
            <person name="Krizsan K."/>
            <person name="Kiss B."/>
            <person name="Hess J."/>
            <person name="Varga T."/>
            <person name="Slot J."/>
            <person name="Riley R."/>
            <person name="Boka B."/>
            <person name="Rigling D."/>
            <person name="Barry K."/>
            <person name="Lee J."/>
            <person name="Mihaltcheva S."/>
            <person name="LaButti K."/>
            <person name="Lipzen A."/>
            <person name="Waldron R."/>
            <person name="Moloney N.M."/>
            <person name="Sperisen C."/>
            <person name="Kredics L."/>
            <person name="Vagvoelgyi C."/>
            <person name="Patrignani A."/>
            <person name="Fitzpatrick D."/>
            <person name="Nagy I."/>
            <person name="Doyle S."/>
            <person name="Anderson J.B."/>
            <person name="Grigoriev I.V."/>
            <person name="Gueldener U."/>
            <person name="Muensterkoetter M."/>
            <person name="Nagy L.G."/>
        </authorList>
    </citation>
    <scope>NUCLEOTIDE SEQUENCE [LARGE SCALE GENOMIC DNA]</scope>
    <source>
        <strain evidence="3">C18/9</strain>
    </source>
</reference>
<feature type="compositionally biased region" description="Polar residues" evidence="1">
    <location>
        <begin position="516"/>
        <end position="526"/>
    </location>
</feature>
<name>A0A284RW79_ARMOS</name>
<proteinExistence type="predicted"/>
<dbReference type="OMA" id="HANEANG"/>
<dbReference type="Proteomes" id="UP000219338">
    <property type="component" value="Unassembled WGS sequence"/>
</dbReference>
<dbReference type="OrthoDB" id="3183767at2759"/>
<evidence type="ECO:0000313" key="3">
    <source>
        <dbReference type="Proteomes" id="UP000219338"/>
    </source>
</evidence>
<keyword evidence="3" id="KW-1185">Reference proteome</keyword>
<organism evidence="2 3">
    <name type="scientific">Armillaria ostoyae</name>
    <name type="common">Armillaria root rot fungus</name>
    <dbReference type="NCBI Taxonomy" id="47428"/>
    <lineage>
        <taxon>Eukaryota</taxon>
        <taxon>Fungi</taxon>
        <taxon>Dikarya</taxon>
        <taxon>Basidiomycota</taxon>
        <taxon>Agaricomycotina</taxon>
        <taxon>Agaricomycetes</taxon>
        <taxon>Agaricomycetidae</taxon>
        <taxon>Agaricales</taxon>
        <taxon>Marasmiineae</taxon>
        <taxon>Physalacriaceae</taxon>
        <taxon>Armillaria</taxon>
    </lineage>
</organism>
<feature type="region of interest" description="Disordered" evidence="1">
    <location>
        <begin position="195"/>
        <end position="226"/>
    </location>
</feature>
<evidence type="ECO:0000313" key="2">
    <source>
        <dbReference type="EMBL" id="SJL13006.1"/>
    </source>
</evidence>
<feature type="compositionally biased region" description="Acidic residues" evidence="1">
    <location>
        <begin position="539"/>
        <end position="578"/>
    </location>
</feature>
<feature type="region of interest" description="Disordered" evidence="1">
    <location>
        <begin position="509"/>
        <end position="578"/>
    </location>
</feature>
<evidence type="ECO:0000256" key="1">
    <source>
        <dbReference type="SAM" id="MobiDB-lite"/>
    </source>
</evidence>
<protein>
    <submittedName>
        <fullName evidence="2">Uncharacterized protein</fullName>
    </submittedName>
</protein>
<feature type="compositionally biased region" description="Basic and acidic residues" evidence="1">
    <location>
        <begin position="205"/>
        <end position="226"/>
    </location>
</feature>
<gene>
    <name evidence="2" type="ORF">ARMOST_16442</name>
</gene>
<dbReference type="AlphaFoldDB" id="A0A284RW79"/>
<dbReference type="EMBL" id="FUEG01000018">
    <property type="protein sequence ID" value="SJL13006.1"/>
    <property type="molecule type" value="Genomic_DNA"/>
</dbReference>
<accession>A0A284RW79</accession>
<feature type="compositionally biased region" description="Basic residues" evidence="1">
    <location>
        <begin position="195"/>
        <end position="204"/>
    </location>
</feature>